<gene>
    <name evidence="4" type="ORF">BI308_05490</name>
</gene>
<dbReference type="PANTHER" id="PTHR13789">
    <property type="entry name" value="MONOOXYGENASE"/>
    <property type="match status" value="1"/>
</dbReference>
<dbReference type="Gene3D" id="3.50.50.60">
    <property type="entry name" value="FAD/NAD(P)-binding domain"/>
    <property type="match status" value="1"/>
</dbReference>
<dbReference type="AlphaFoldDB" id="A0A1L9QVB7"/>
<dbReference type="InterPro" id="IPR036188">
    <property type="entry name" value="FAD/NAD-bd_sf"/>
</dbReference>
<dbReference type="Pfam" id="PF01494">
    <property type="entry name" value="FAD_binding_3"/>
    <property type="match status" value="2"/>
</dbReference>
<evidence type="ECO:0000256" key="1">
    <source>
        <dbReference type="ARBA" id="ARBA00023002"/>
    </source>
</evidence>
<feature type="domain" description="FAD-binding" evidence="3">
    <location>
        <begin position="365"/>
        <end position="438"/>
    </location>
</feature>
<dbReference type="GO" id="GO:0004497">
    <property type="term" value="F:monooxygenase activity"/>
    <property type="evidence" value="ECO:0007669"/>
    <property type="project" value="UniProtKB-KW"/>
</dbReference>
<keyword evidence="1" id="KW-0560">Oxidoreductase</keyword>
<dbReference type="SUPFAM" id="SSF51905">
    <property type="entry name" value="FAD/NAD(P)-binding domain"/>
    <property type="match status" value="1"/>
</dbReference>
<protein>
    <recommendedName>
        <fullName evidence="3">FAD-binding domain-containing protein</fullName>
    </recommendedName>
</protein>
<evidence type="ECO:0000259" key="3">
    <source>
        <dbReference type="Pfam" id="PF01494"/>
    </source>
</evidence>
<dbReference type="PRINTS" id="PR00420">
    <property type="entry name" value="RNGMNOXGNASE"/>
</dbReference>
<feature type="domain" description="FAD-binding" evidence="3">
    <location>
        <begin position="7"/>
        <end position="45"/>
    </location>
</feature>
<dbReference type="STRING" id="1925591.BI308_05490"/>
<dbReference type="InterPro" id="IPR050493">
    <property type="entry name" value="FAD-dep_Monooxygenase_BioMet"/>
</dbReference>
<name>A0A1L9QVB7_9CYAN</name>
<evidence type="ECO:0000313" key="4">
    <source>
        <dbReference type="EMBL" id="OJJ26547.1"/>
    </source>
</evidence>
<evidence type="ECO:0000313" key="5">
    <source>
        <dbReference type="Proteomes" id="UP000183940"/>
    </source>
</evidence>
<proteinExistence type="predicted"/>
<dbReference type="GO" id="GO:0071949">
    <property type="term" value="F:FAD binding"/>
    <property type="evidence" value="ECO:0007669"/>
    <property type="project" value="InterPro"/>
</dbReference>
<dbReference type="EMBL" id="MLAW01000006">
    <property type="protein sequence ID" value="OJJ26547.1"/>
    <property type="molecule type" value="Genomic_DNA"/>
</dbReference>
<organism evidence="4 5">
    <name type="scientific">Roseofilum reptotaenium AO1-A</name>
    <dbReference type="NCBI Taxonomy" id="1925591"/>
    <lineage>
        <taxon>Bacteria</taxon>
        <taxon>Bacillati</taxon>
        <taxon>Cyanobacteriota</taxon>
        <taxon>Cyanophyceae</taxon>
        <taxon>Desertifilales</taxon>
        <taxon>Desertifilaceae</taxon>
        <taxon>Roseofilum</taxon>
    </lineage>
</organism>
<accession>A0A1L9QVB7</accession>
<evidence type="ECO:0000256" key="2">
    <source>
        <dbReference type="ARBA" id="ARBA00023033"/>
    </source>
</evidence>
<keyword evidence="2" id="KW-0503">Monooxygenase</keyword>
<keyword evidence="5" id="KW-1185">Reference proteome</keyword>
<dbReference type="PANTHER" id="PTHR13789:SF309">
    <property type="entry name" value="PUTATIVE (AFU_ORTHOLOGUE AFUA_6G14510)-RELATED"/>
    <property type="match status" value="1"/>
</dbReference>
<reference evidence="4" key="1">
    <citation type="submission" date="2016-10" db="EMBL/GenBank/DDBJ databases">
        <title>CRISPR-Cas defence system in Roseofilum reptotaenium: evidence of a bacteriophage-cyanobacterium arms race in the coral black band disease.</title>
        <authorList>
            <person name="Buerger P."/>
            <person name="Wood-Charlson E.M."/>
            <person name="Weynberg K.D."/>
            <person name="Willis B."/>
            <person name="Van Oppen M.J."/>
        </authorList>
    </citation>
    <scope>NUCLEOTIDE SEQUENCE [LARGE SCALE GENOMIC DNA]</scope>
    <source>
        <strain evidence="4">AO1-A</strain>
    </source>
</reference>
<comment type="caution">
    <text evidence="4">The sequence shown here is derived from an EMBL/GenBank/DDBJ whole genome shotgun (WGS) entry which is preliminary data.</text>
</comment>
<dbReference type="Proteomes" id="UP000183940">
    <property type="component" value="Unassembled WGS sequence"/>
</dbReference>
<dbReference type="InterPro" id="IPR002938">
    <property type="entry name" value="FAD-bd"/>
</dbReference>
<sequence>MTKVPIYDVVIVGAGPVGLATAIGLQKRGLENILVIDKTREFRQVGQGFDLLPNGLKALKLIAPDAYDAVKQSGTLYLASPDQPSSPSPQWVYKNTQGEILRAVPLSFDHWFKTYGEGRVSIGWYTLQTTLRTLLSESQVQANCRCVNIVQESDTGYLRIDYQSNGQESPNIYAHWPESFTENPSTEPTSIQSIRAKLVVAADGINSTVRRLIYPDDRPLYSGYGLIGCTGTETIPDTLAQTIYEKFIGQLPLVSIFNEHSTQGINNNKSRLILAKRPNHQFAYIMHHCFSVEELTQQSKPEIIDRTIHILTQEEFPEELLELLRLSPADSMVARPYYIYPVTADLSFPETADPRLKTACIPEFSWHRDKIVLAGDAAHGMPPFAGQGANQGLEDAWCLSRGISRLFEQGYEENLEKINEVFDEYEKTRYPIMAQVQQATLRGLYQTDQEWQDYNQRIHGRSLS</sequence>